<organism evidence="1">
    <name type="scientific">Timema shepardi</name>
    <name type="common">Walking stick</name>
    <dbReference type="NCBI Taxonomy" id="629360"/>
    <lineage>
        <taxon>Eukaryota</taxon>
        <taxon>Metazoa</taxon>
        <taxon>Ecdysozoa</taxon>
        <taxon>Arthropoda</taxon>
        <taxon>Hexapoda</taxon>
        <taxon>Insecta</taxon>
        <taxon>Pterygota</taxon>
        <taxon>Neoptera</taxon>
        <taxon>Polyneoptera</taxon>
        <taxon>Phasmatodea</taxon>
        <taxon>Timematodea</taxon>
        <taxon>Timematoidea</taxon>
        <taxon>Timematidae</taxon>
        <taxon>Timema</taxon>
    </lineage>
</organism>
<reference evidence="1" key="1">
    <citation type="submission" date="2020-11" db="EMBL/GenBank/DDBJ databases">
        <authorList>
            <person name="Tran Van P."/>
        </authorList>
    </citation>
    <scope>NUCLEOTIDE SEQUENCE</scope>
</reference>
<gene>
    <name evidence="1" type="ORF">TSIB3V08_LOCUS2024</name>
</gene>
<dbReference type="AlphaFoldDB" id="A0A7R9APT7"/>
<evidence type="ECO:0000313" key="1">
    <source>
        <dbReference type="EMBL" id="CAD7257767.1"/>
    </source>
</evidence>
<accession>A0A7R9APT7</accession>
<sequence>MEVQCQKGRLTKDSTQVTFKGLKHENWLSYKPPRYFIIERSSVEKTGVLKNKAYTSEERSIVTSSDSLCTSVTSHQAQDQPPTMVFFLVEPQHPPVTLGIEQGFSRPVISLPYPSTTRTESLPSSVDTRTKASAARARALAHSPSPGHVSNSVVNRVSFCDINTLDNLEYNVSEIKQRYGEDPNKRTAASSSYKCWNISQSLLFRPQALLYIFIT</sequence>
<dbReference type="EMBL" id="OC000588">
    <property type="protein sequence ID" value="CAD7257767.1"/>
    <property type="molecule type" value="Genomic_DNA"/>
</dbReference>
<protein>
    <submittedName>
        <fullName evidence="1">Uncharacterized protein</fullName>
    </submittedName>
</protein>
<name>A0A7R9APT7_TIMSH</name>
<proteinExistence type="predicted"/>